<geneLocation type="plasmid" evidence="1 2">
    <name>unnamed7</name>
</geneLocation>
<name>A0AAX3EQ41_PAEUR</name>
<accession>A0AAX3EQ41</accession>
<evidence type="ECO:0000313" key="1">
    <source>
        <dbReference type="EMBL" id="UYW00258.1"/>
    </source>
</evidence>
<reference evidence="1" key="1">
    <citation type="submission" date="2022-07" db="EMBL/GenBank/DDBJ databases">
        <authorList>
            <person name="Wu T."/>
        </authorList>
    </citation>
    <scope>NUCLEOTIDE SEQUENCE</scope>
    <source>
        <strain evidence="1">SD-1</strain>
        <plasmid evidence="1">unnamed7</plasmid>
    </source>
</reference>
<keyword evidence="2" id="KW-1185">Reference proteome</keyword>
<evidence type="ECO:0000313" key="2">
    <source>
        <dbReference type="Proteomes" id="UP001163293"/>
    </source>
</evidence>
<keyword evidence="1" id="KW-0614">Plasmid</keyword>
<proteinExistence type="predicted"/>
<dbReference type="EMBL" id="CP101192">
    <property type="protein sequence ID" value="UYW00258.1"/>
    <property type="molecule type" value="Genomic_DNA"/>
</dbReference>
<gene>
    <name evidence="1" type="ORF">NL394_24005</name>
</gene>
<dbReference type="Proteomes" id="UP001163293">
    <property type="component" value="Plasmid unnamed7"/>
</dbReference>
<dbReference type="AlphaFoldDB" id="A0AAX3EQ41"/>
<sequence length="144" mass="16241">MTTLLPFGTEWPMNFTLRERAAREREAFGSWIDALGIPSLQRTILTELLELMDEREFVEGRAACVTYEAELARRSRVDEQSLMDVLDVLAAAGLVTCHPACEVFDDPRPGMVIRIRRPDVVLTVEAAGPLWLADSWVRRAKEPA</sequence>
<organism evidence="1 2">
    <name type="scientific">Paenarthrobacter ureafaciens</name>
    <dbReference type="NCBI Taxonomy" id="37931"/>
    <lineage>
        <taxon>Bacteria</taxon>
        <taxon>Bacillati</taxon>
        <taxon>Actinomycetota</taxon>
        <taxon>Actinomycetes</taxon>
        <taxon>Micrococcales</taxon>
        <taxon>Micrococcaceae</taxon>
        <taxon>Paenarthrobacter</taxon>
    </lineage>
</organism>
<dbReference type="RefSeq" id="WP_264398954.1">
    <property type="nucleotide sequence ID" value="NZ_CP101184.1"/>
</dbReference>
<protein>
    <submittedName>
        <fullName evidence="1">Uncharacterized protein</fullName>
    </submittedName>
</protein>